<dbReference type="STRING" id="69332.A0A388KX96"/>
<keyword evidence="4" id="KW-1185">Reference proteome</keyword>
<dbReference type="PANTHER" id="PTHR33921:SF15">
    <property type="entry name" value="CALVIN CYCLE PROTEIN CP12-2, CHLOROPLASTIC"/>
    <property type="match status" value="1"/>
</dbReference>
<comment type="caution">
    <text evidence="3">The sequence shown here is derived from an EMBL/GenBank/DDBJ whole genome shotgun (WGS) entry which is preliminary data.</text>
</comment>
<reference evidence="3 4" key="1">
    <citation type="journal article" date="2018" name="Cell">
        <title>The Chara Genome: Secondary Complexity and Implications for Plant Terrestrialization.</title>
        <authorList>
            <person name="Nishiyama T."/>
            <person name="Sakayama H."/>
            <person name="Vries J.D."/>
            <person name="Buschmann H."/>
            <person name="Saint-Marcoux D."/>
            <person name="Ullrich K.K."/>
            <person name="Haas F.B."/>
            <person name="Vanderstraeten L."/>
            <person name="Becker D."/>
            <person name="Lang D."/>
            <person name="Vosolsobe S."/>
            <person name="Rombauts S."/>
            <person name="Wilhelmsson P.K.I."/>
            <person name="Janitza P."/>
            <person name="Kern R."/>
            <person name="Heyl A."/>
            <person name="Rumpler F."/>
            <person name="Villalobos L.I.A.C."/>
            <person name="Clay J.M."/>
            <person name="Skokan R."/>
            <person name="Toyoda A."/>
            <person name="Suzuki Y."/>
            <person name="Kagoshima H."/>
            <person name="Schijlen E."/>
            <person name="Tajeshwar N."/>
            <person name="Catarino B."/>
            <person name="Hetherington A.J."/>
            <person name="Saltykova A."/>
            <person name="Bonnot C."/>
            <person name="Breuninger H."/>
            <person name="Symeonidi A."/>
            <person name="Radhakrishnan G.V."/>
            <person name="Van Nieuwerburgh F."/>
            <person name="Deforce D."/>
            <person name="Chang C."/>
            <person name="Karol K.G."/>
            <person name="Hedrich R."/>
            <person name="Ulvskov P."/>
            <person name="Glockner G."/>
            <person name="Delwiche C.F."/>
            <person name="Petrasek J."/>
            <person name="Van de Peer Y."/>
            <person name="Friml J."/>
            <person name="Beilby M."/>
            <person name="Dolan L."/>
            <person name="Kohara Y."/>
            <person name="Sugano S."/>
            <person name="Fujiyama A."/>
            <person name="Delaux P.-M."/>
            <person name="Quint M."/>
            <person name="TheiBen G."/>
            <person name="Hagemann M."/>
            <person name="Harholt J."/>
            <person name="Dunand C."/>
            <person name="Zachgo S."/>
            <person name="Langdale J."/>
            <person name="Maumus F."/>
            <person name="Straeten D.V.D."/>
            <person name="Gould S.B."/>
            <person name="Rensing S.A."/>
        </authorList>
    </citation>
    <scope>NUCLEOTIDE SEQUENCE [LARGE SCALE GENOMIC DNA]</scope>
    <source>
        <strain evidence="3 4">S276</strain>
    </source>
</reference>
<protein>
    <recommendedName>
        <fullName evidence="2">CP12 domain-containing protein</fullName>
    </recommendedName>
</protein>
<dbReference type="InterPro" id="IPR039314">
    <property type="entry name" value="CP12-like"/>
</dbReference>
<dbReference type="Proteomes" id="UP000265515">
    <property type="component" value="Unassembled WGS sequence"/>
</dbReference>
<dbReference type="InterPro" id="IPR003823">
    <property type="entry name" value="CP12_dom"/>
</dbReference>
<organism evidence="3 4">
    <name type="scientific">Chara braunii</name>
    <name type="common">Braun's stonewort</name>
    <dbReference type="NCBI Taxonomy" id="69332"/>
    <lineage>
        <taxon>Eukaryota</taxon>
        <taxon>Viridiplantae</taxon>
        <taxon>Streptophyta</taxon>
        <taxon>Charophyceae</taxon>
        <taxon>Charales</taxon>
        <taxon>Characeae</taxon>
        <taxon>Chara</taxon>
    </lineage>
</organism>
<name>A0A388KX96_CHABU</name>
<dbReference type="PANTHER" id="PTHR33921">
    <property type="entry name" value="CALVIN CYCLE PROTEIN CP12-2, CHLOROPLASTIC"/>
    <property type="match status" value="1"/>
</dbReference>
<dbReference type="GO" id="GO:0080153">
    <property type="term" value="P:negative regulation of reductive pentose-phosphate cycle"/>
    <property type="evidence" value="ECO:0007669"/>
    <property type="project" value="TreeGrafter"/>
</dbReference>
<feature type="domain" description="CP12" evidence="2">
    <location>
        <begin position="60"/>
        <end position="129"/>
    </location>
</feature>
<proteinExistence type="predicted"/>
<keyword evidence="1" id="KW-1015">Disulfide bond</keyword>
<dbReference type="GO" id="GO:0009507">
    <property type="term" value="C:chloroplast"/>
    <property type="evidence" value="ECO:0007669"/>
    <property type="project" value="TreeGrafter"/>
</dbReference>
<dbReference type="EMBL" id="BFEA01000206">
    <property type="protein sequence ID" value="GBG74602.1"/>
    <property type="molecule type" value="Genomic_DNA"/>
</dbReference>
<dbReference type="AlphaFoldDB" id="A0A388KX96"/>
<sequence>MAAPSPSSSNAYRSAPADGHVASAVQVIGSDLKRHRFVPVQRRAPLSLIVRATSPDLSELEEKVEKSIKDAQETCESGTDGECRAAWDEVEELSAELSHKAARVKKVLGDPLEEHCKNNPDDWECKTFD</sequence>
<evidence type="ECO:0000313" key="3">
    <source>
        <dbReference type="EMBL" id="GBG74602.1"/>
    </source>
</evidence>
<evidence type="ECO:0000313" key="4">
    <source>
        <dbReference type="Proteomes" id="UP000265515"/>
    </source>
</evidence>
<dbReference type="OrthoDB" id="4362at2759"/>
<dbReference type="Gramene" id="GBG74602">
    <property type="protein sequence ID" value="GBG74602"/>
    <property type="gene ID" value="CBR_g19010"/>
</dbReference>
<evidence type="ECO:0000256" key="1">
    <source>
        <dbReference type="PIRSR" id="PIRSR639314-50"/>
    </source>
</evidence>
<dbReference type="SMART" id="SM01093">
    <property type="entry name" value="CP12"/>
    <property type="match status" value="1"/>
</dbReference>
<feature type="disulfide bond" evidence="1">
    <location>
        <begin position="116"/>
        <end position="125"/>
    </location>
</feature>
<feature type="disulfide bond" evidence="1">
    <location>
        <begin position="75"/>
        <end position="83"/>
    </location>
</feature>
<dbReference type="Pfam" id="PF02672">
    <property type="entry name" value="CP12"/>
    <property type="match status" value="1"/>
</dbReference>
<evidence type="ECO:0000259" key="2">
    <source>
        <dbReference type="SMART" id="SM01093"/>
    </source>
</evidence>
<gene>
    <name evidence="3" type="ORF">CBR_g19010</name>
</gene>
<accession>A0A388KX96</accession>